<evidence type="ECO:0000313" key="2">
    <source>
        <dbReference type="Proteomes" id="UP000037326"/>
    </source>
</evidence>
<proteinExistence type="predicted"/>
<protein>
    <submittedName>
        <fullName evidence="1">Uncharacterized protein</fullName>
    </submittedName>
</protein>
<dbReference type="AlphaFoldDB" id="A0A0K9F4S4"/>
<dbReference type="EMBL" id="LFXJ01000010">
    <property type="protein sequence ID" value="KMY29126.1"/>
    <property type="molecule type" value="Genomic_DNA"/>
</dbReference>
<name>A0A0K9F4S4_9BACI</name>
<comment type="caution">
    <text evidence="1">The sequence shown here is derived from an EMBL/GenBank/DDBJ whole genome shotgun (WGS) entry which is preliminary data.</text>
</comment>
<dbReference type="PATRIC" id="fig|582475.4.peg.2770"/>
<evidence type="ECO:0000313" key="1">
    <source>
        <dbReference type="EMBL" id="KMY29126.1"/>
    </source>
</evidence>
<organism evidence="1 2">
    <name type="scientific">Lysinibacillus xylanilyticus</name>
    <dbReference type="NCBI Taxonomy" id="582475"/>
    <lineage>
        <taxon>Bacteria</taxon>
        <taxon>Bacillati</taxon>
        <taxon>Bacillota</taxon>
        <taxon>Bacilli</taxon>
        <taxon>Bacillales</taxon>
        <taxon>Bacillaceae</taxon>
        <taxon>Lysinibacillus</taxon>
    </lineage>
</organism>
<dbReference type="Proteomes" id="UP000037326">
    <property type="component" value="Unassembled WGS sequence"/>
</dbReference>
<gene>
    <name evidence="1" type="ORF">ACZ11_18555</name>
</gene>
<reference evidence="2" key="1">
    <citation type="submission" date="2015-07" db="EMBL/GenBank/DDBJ databases">
        <authorList>
            <consortium name="Consortium for Microbial Forensics and Genomics (microFORGE)"/>
            <person name="Knight B.M."/>
            <person name="Roberts D.P."/>
            <person name="Lin D."/>
            <person name="Hari K."/>
            <person name="Fletcher J."/>
            <person name="Melcher U."/>
            <person name="Blagden T."/>
            <person name="Winegar R.A."/>
        </authorList>
    </citation>
    <scope>NUCLEOTIDE SEQUENCE [LARGE SCALE GENOMIC DNA]</scope>
    <source>
        <strain evidence="2">DSM 23493</strain>
    </source>
</reference>
<accession>A0A0K9F4S4</accession>
<sequence length="84" mass="9820">MPILIIHFFIRNNMLEIFKICGCWRSKPRYKVFVRSVATARNCSDKTEQMSQSAHIHLTPDKKSTVTLTKKKPSAHKQRVYKSI</sequence>